<evidence type="ECO:0000313" key="2">
    <source>
        <dbReference type="Proteomes" id="UP000265520"/>
    </source>
</evidence>
<evidence type="ECO:0000313" key="1">
    <source>
        <dbReference type="EMBL" id="MCI44638.1"/>
    </source>
</evidence>
<keyword evidence="2" id="KW-1185">Reference proteome</keyword>
<protein>
    <submittedName>
        <fullName evidence="1">Uncharacterized protein</fullName>
    </submittedName>
</protein>
<feature type="non-terminal residue" evidence="1">
    <location>
        <position position="1"/>
    </location>
</feature>
<sequence length="61" mass="7017">IMVDAKPIKEPKLKVDVKSNKQPKVDAKMIKEPKVDVAPNVYFRVQFTTGRKFDTRVEMIA</sequence>
<accession>A0A392S736</accession>
<organism evidence="1 2">
    <name type="scientific">Trifolium medium</name>
    <dbReference type="NCBI Taxonomy" id="97028"/>
    <lineage>
        <taxon>Eukaryota</taxon>
        <taxon>Viridiplantae</taxon>
        <taxon>Streptophyta</taxon>
        <taxon>Embryophyta</taxon>
        <taxon>Tracheophyta</taxon>
        <taxon>Spermatophyta</taxon>
        <taxon>Magnoliopsida</taxon>
        <taxon>eudicotyledons</taxon>
        <taxon>Gunneridae</taxon>
        <taxon>Pentapetalae</taxon>
        <taxon>rosids</taxon>
        <taxon>fabids</taxon>
        <taxon>Fabales</taxon>
        <taxon>Fabaceae</taxon>
        <taxon>Papilionoideae</taxon>
        <taxon>50 kb inversion clade</taxon>
        <taxon>NPAAA clade</taxon>
        <taxon>Hologalegina</taxon>
        <taxon>IRL clade</taxon>
        <taxon>Trifolieae</taxon>
        <taxon>Trifolium</taxon>
    </lineage>
</organism>
<dbReference type="AlphaFoldDB" id="A0A392S736"/>
<reference evidence="1 2" key="1">
    <citation type="journal article" date="2018" name="Front. Plant Sci.">
        <title>Red Clover (Trifolium pratense) and Zigzag Clover (T. medium) - A Picture of Genomic Similarities and Differences.</title>
        <authorList>
            <person name="Dluhosova J."/>
            <person name="Istvanek J."/>
            <person name="Nedelnik J."/>
            <person name="Repkova J."/>
        </authorList>
    </citation>
    <scope>NUCLEOTIDE SEQUENCE [LARGE SCALE GENOMIC DNA]</scope>
    <source>
        <strain evidence="2">cv. 10/8</strain>
        <tissue evidence="1">Leaf</tissue>
    </source>
</reference>
<dbReference type="Proteomes" id="UP000265520">
    <property type="component" value="Unassembled WGS sequence"/>
</dbReference>
<name>A0A392S736_9FABA</name>
<proteinExistence type="predicted"/>
<comment type="caution">
    <text evidence="1">The sequence shown here is derived from an EMBL/GenBank/DDBJ whole genome shotgun (WGS) entry which is preliminary data.</text>
</comment>
<dbReference type="EMBL" id="LXQA010333374">
    <property type="protein sequence ID" value="MCI44638.1"/>
    <property type="molecule type" value="Genomic_DNA"/>
</dbReference>